<gene>
    <name evidence="3" type="ORF">CONLIGDRAFT_300504</name>
</gene>
<reference evidence="3 4" key="1">
    <citation type="submission" date="2016-10" db="EMBL/GenBank/DDBJ databases">
        <title>Draft genome sequence of Coniochaeta ligniaria NRRL30616, a lignocellulolytic fungus for bioabatement of inhibitors in plant biomass hydrolysates.</title>
        <authorList>
            <consortium name="DOE Joint Genome Institute"/>
            <person name="Jimenez D.J."/>
            <person name="Hector R.E."/>
            <person name="Riley R."/>
            <person name="Sun H."/>
            <person name="Grigoriev I.V."/>
            <person name="Van Elsas J.D."/>
            <person name="Nichols N.N."/>
        </authorList>
    </citation>
    <scope>NUCLEOTIDE SEQUENCE [LARGE SCALE GENOMIC DNA]</scope>
    <source>
        <strain evidence="3 4">NRRL 30616</strain>
    </source>
</reference>
<evidence type="ECO:0000256" key="1">
    <source>
        <dbReference type="SAM" id="MobiDB-lite"/>
    </source>
</evidence>
<evidence type="ECO:0008006" key="5">
    <source>
        <dbReference type="Google" id="ProtNLM"/>
    </source>
</evidence>
<accession>A0A1J7JCR2</accession>
<evidence type="ECO:0000313" key="3">
    <source>
        <dbReference type="EMBL" id="OIW31129.1"/>
    </source>
</evidence>
<feature type="chain" id="PRO_5012656344" description="Hydrophobin" evidence="2">
    <location>
        <begin position="29"/>
        <end position="140"/>
    </location>
</feature>
<organism evidence="3 4">
    <name type="scientific">Coniochaeta ligniaria NRRL 30616</name>
    <dbReference type="NCBI Taxonomy" id="1408157"/>
    <lineage>
        <taxon>Eukaryota</taxon>
        <taxon>Fungi</taxon>
        <taxon>Dikarya</taxon>
        <taxon>Ascomycota</taxon>
        <taxon>Pezizomycotina</taxon>
        <taxon>Sordariomycetes</taxon>
        <taxon>Sordariomycetidae</taxon>
        <taxon>Coniochaetales</taxon>
        <taxon>Coniochaetaceae</taxon>
        <taxon>Coniochaeta</taxon>
    </lineage>
</organism>
<evidence type="ECO:0000313" key="4">
    <source>
        <dbReference type="Proteomes" id="UP000182658"/>
    </source>
</evidence>
<feature type="signal peptide" evidence="2">
    <location>
        <begin position="1"/>
        <end position="28"/>
    </location>
</feature>
<keyword evidence="2" id="KW-0732">Signal</keyword>
<protein>
    <recommendedName>
        <fullName evidence="5">Hydrophobin</fullName>
    </recommendedName>
</protein>
<keyword evidence="4" id="KW-1185">Reference proteome</keyword>
<dbReference type="Proteomes" id="UP000182658">
    <property type="component" value="Unassembled WGS sequence"/>
</dbReference>
<sequence>MPTLRQHHESKMNRVFTILLVLAIAVTAPPTGPETRAGTSRNRTRESLSRSKVDARQVTKICTTPPGLPNLECCWSGRAQEVKVDKRGCQGPIGVKEKAINKEDAINAQRSSFLFEALAIQEYMRTLPNGVAVSCSPRIG</sequence>
<proteinExistence type="predicted"/>
<feature type="region of interest" description="Disordered" evidence="1">
    <location>
        <begin position="30"/>
        <end position="50"/>
    </location>
</feature>
<dbReference type="OrthoDB" id="10425949at2759"/>
<evidence type="ECO:0000256" key="2">
    <source>
        <dbReference type="SAM" id="SignalP"/>
    </source>
</evidence>
<dbReference type="InParanoid" id="A0A1J7JCR2"/>
<dbReference type="EMBL" id="KV875096">
    <property type="protein sequence ID" value="OIW31129.1"/>
    <property type="molecule type" value="Genomic_DNA"/>
</dbReference>
<name>A0A1J7JCR2_9PEZI</name>
<dbReference type="AlphaFoldDB" id="A0A1J7JCR2"/>